<proteinExistence type="predicted"/>
<dbReference type="RefSeq" id="WP_203920773.1">
    <property type="nucleotide sequence ID" value="NZ_BONZ01000050.1"/>
</dbReference>
<protein>
    <submittedName>
        <fullName evidence="1">Uncharacterized protein</fullName>
    </submittedName>
</protein>
<evidence type="ECO:0000313" key="1">
    <source>
        <dbReference type="EMBL" id="GIH17213.1"/>
    </source>
</evidence>
<gene>
    <name evidence="1" type="ORF">Raf01_53850</name>
</gene>
<dbReference type="InterPro" id="IPR045428">
    <property type="entry name" value="EACC1"/>
</dbReference>
<comment type="caution">
    <text evidence="1">The sequence shown here is derived from an EMBL/GenBank/DDBJ whole genome shotgun (WGS) entry which is preliminary data.</text>
</comment>
<sequence>MQIVLTTTAPAGGQELGSLYQALLQAPTLRAGAQLGTRQAPPQPGELGGTLEAIQLIVDGAFQMANLVVAIAGWRSTRNPPPSITIQVGARRAEVTSDRPEQIDRVVETLHDTDC</sequence>
<keyword evidence="2" id="KW-1185">Reference proteome</keyword>
<dbReference type="Pfam" id="PF19953">
    <property type="entry name" value="EACC1"/>
    <property type="match status" value="1"/>
</dbReference>
<dbReference type="Proteomes" id="UP000642748">
    <property type="component" value="Unassembled WGS sequence"/>
</dbReference>
<accession>A0A8J3QWQ5</accession>
<dbReference type="EMBL" id="BONZ01000050">
    <property type="protein sequence ID" value="GIH17213.1"/>
    <property type="molecule type" value="Genomic_DNA"/>
</dbReference>
<organism evidence="1 2">
    <name type="scientific">Rugosimonospora africana</name>
    <dbReference type="NCBI Taxonomy" id="556532"/>
    <lineage>
        <taxon>Bacteria</taxon>
        <taxon>Bacillati</taxon>
        <taxon>Actinomycetota</taxon>
        <taxon>Actinomycetes</taxon>
        <taxon>Micromonosporales</taxon>
        <taxon>Micromonosporaceae</taxon>
        <taxon>Rugosimonospora</taxon>
    </lineage>
</organism>
<evidence type="ECO:0000313" key="2">
    <source>
        <dbReference type="Proteomes" id="UP000642748"/>
    </source>
</evidence>
<name>A0A8J3QWQ5_9ACTN</name>
<reference evidence="1" key="1">
    <citation type="submission" date="2021-01" db="EMBL/GenBank/DDBJ databases">
        <title>Whole genome shotgun sequence of Rugosimonospora africana NBRC 104875.</title>
        <authorList>
            <person name="Komaki H."/>
            <person name="Tamura T."/>
        </authorList>
    </citation>
    <scope>NUCLEOTIDE SEQUENCE</scope>
    <source>
        <strain evidence="1">NBRC 104875</strain>
    </source>
</reference>
<dbReference type="AlphaFoldDB" id="A0A8J3QWQ5"/>